<accession>A0ABS3DVG5</accession>
<dbReference type="InterPro" id="IPR045527">
    <property type="entry name" value="DUF6470"/>
</dbReference>
<evidence type="ECO:0000313" key="2">
    <source>
        <dbReference type="Proteomes" id="UP000663970"/>
    </source>
</evidence>
<protein>
    <recommendedName>
        <fullName evidence="3">YviE</fullName>
    </recommendedName>
</protein>
<evidence type="ECO:0008006" key="3">
    <source>
        <dbReference type="Google" id="ProtNLM"/>
    </source>
</evidence>
<reference evidence="1 2" key="1">
    <citation type="submission" date="2020-12" db="EMBL/GenBank/DDBJ databases">
        <title>Oil enriched cultivation method for isolating marine PHA-producing bacteria.</title>
        <authorList>
            <person name="Zheng W."/>
            <person name="Yu S."/>
            <person name="Huang Y."/>
        </authorList>
    </citation>
    <scope>NUCLEOTIDE SEQUENCE [LARGE SCALE GENOMIC DNA]</scope>
    <source>
        <strain evidence="1 2">SY-2-6</strain>
    </source>
</reference>
<name>A0ABS3DVG5_9BACI</name>
<keyword evidence="2" id="KW-1185">Reference proteome</keyword>
<organism evidence="1 2">
    <name type="scientific">Halobacillus kuroshimensis</name>
    <dbReference type="NCBI Taxonomy" id="302481"/>
    <lineage>
        <taxon>Bacteria</taxon>
        <taxon>Bacillati</taxon>
        <taxon>Bacillota</taxon>
        <taxon>Bacilli</taxon>
        <taxon>Bacillales</taxon>
        <taxon>Bacillaceae</taxon>
        <taxon>Halobacillus</taxon>
    </lineage>
</organism>
<proteinExistence type="predicted"/>
<dbReference type="Proteomes" id="UP000663970">
    <property type="component" value="Unassembled WGS sequence"/>
</dbReference>
<gene>
    <name evidence="1" type="ORF">JF544_08660</name>
</gene>
<dbReference type="RefSeq" id="WP_206933437.1">
    <property type="nucleotide sequence ID" value="NZ_JAEKJY010000002.1"/>
</dbReference>
<dbReference type="Pfam" id="PF20074">
    <property type="entry name" value="DUF6470"/>
    <property type="match status" value="1"/>
</dbReference>
<sequence length="183" mass="20421">MNIPKLQVQTTQARLGHQVEAPRQTIRQPKADLSIQQPAAEMNIRQRPGKLTIDQTKAWNNIDLKSVAKRSDELAADSRQLLLEGIARMAREGDELMKIESGGNPIASHGEENAKLDFTFAPGGLPAYDLVDLSYEAASVEIDVEPKKPVIQVQPQKPQHTYQPGKVSFQLEQHPDVQIDWKV</sequence>
<comment type="caution">
    <text evidence="1">The sequence shown here is derived from an EMBL/GenBank/DDBJ whole genome shotgun (WGS) entry which is preliminary data.</text>
</comment>
<evidence type="ECO:0000313" key="1">
    <source>
        <dbReference type="EMBL" id="MBN8235322.1"/>
    </source>
</evidence>
<dbReference type="EMBL" id="JAEKJY010000002">
    <property type="protein sequence ID" value="MBN8235322.1"/>
    <property type="molecule type" value="Genomic_DNA"/>
</dbReference>